<dbReference type="EMBL" id="SPUK01000006">
    <property type="protein sequence ID" value="TQV96062.1"/>
    <property type="molecule type" value="Genomic_DNA"/>
</dbReference>
<name>A0A545V2Y5_9HYPO</name>
<sequence>MRREHWRRDGLVTGRRGCSKPTSEHTKCRATATIRNGIRIQIEIAASATLQWDWIDVLLWNWRCRSSGPNHGEERRRERRERRERHTGSLGQANWRIRLFSASRKGKIAL</sequence>
<accession>A0A545V2Y5</accession>
<reference evidence="2 3" key="1">
    <citation type="journal article" date="2019" name="Appl. Microbiol. Biotechnol.">
        <title>Genome sequence of Isaria javanica and comparative genome analysis insights into family S53 peptidase evolution in fungal entomopathogens.</title>
        <authorList>
            <person name="Lin R."/>
            <person name="Zhang X."/>
            <person name="Xin B."/>
            <person name="Zou M."/>
            <person name="Gao Y."/>
            <person name="Qin F."/>
            <person name="Hu Q."/>
            <person name="Xie B."/>
            <person name="Cheng X."/>
        </authorList>
    </citation>
    <scope>NUCLEOTIDE SEQUENCE [LARGE SCALE GENOMIC DNA]</scope>
    <source>
        <strain evidence="2 3">IJ1G</strain>
    </source>
</reference>
<feature type="region of interest" description="Disordered" evidence="1">
    <location>
        <begin position="1"/>
        <end position="24"/>
    </location>
</feature>
<dbReference type="AlphaFoldDB" id="A0A545V2Y5"/>
<evidence type="ECO:0000256" key="1">
    <source>
        <dbReference type="SAM" id="MobiDB-lite"/>
    </source>
</evidence>
<keyword evidence="3" id="KW-1185">Reference proteome</keyword>
<dbReference type="Proteomes" id="UP000315783">
    <property type="component" value="Unassembled WGS sequence"/>
</dbReference>
<comment type="caution">
    <text evidence="2">The sequence shown here is derived from an EMBL/GenBank/DDBJ whole genome shotgun (WGS) entry which is preliminary data.</text>
</comment>
<feature type="compositionally biased region" description="Basic and acidic residues" evidence="1">
    <location>
        <begin position="1"/>
        <end position="10"/>
    </location>
</feature>
<evidence type="ECO:0000313" key="2">
    <source>
        <dbReference type="EMBL" id="TQV96062.1"/>
    </source>
</evidence>
<gene>
    <name evidence="2" type="ORF">IF1G_04645</name>
</gene>
<feature type="region of interest" description="Disordered" evidence="1">
    <location>
        <begin position="64"/>
        <end position="88"/>
    </location>
</feature>
<protein>
    <submittedName>
        <fullName evidence="2">Uncharacterized protein</fullName>
    </submittedName>
</protein>
<organism evidence="2 3">
    <name type="scientific">Cordyceps javanica</name>
    <dbReference type="NCBI Taxonomy" id="43265"/>
    <lineage>
        <taxon>Eukaryota</taxon>
        <taxon>Fungi</taxon>
        <taxon>Dikarya</taxon>
        <taxon>Ascomycota</taxon>
        <taxon>Pezizomycotina</taxon>
        <taxon>Sordariomycetes</taxon>
        <taxon>Hypocreomycetidae</taxon>
        <taxon>Hypocreales</taxon>
        <taxon>Cordycipitaceae</taxon>
        <taxon>Cordyceps</taxon>
    </lineage>
</organism>
<proteinExistence type="predicted"/>
<evidence type="ECO:0000313" key="3">
    <source>
        <dbReference type="Proteomes" id="UP000315783"/>
    </source>
</evidence>